<dbReference type="GO" id="GO:0005524">
    <property type="term" value="F:ATP binding"/>
    <property type="evidence" value="ECO:0007669"/>
    <property type="project" value="UniProtKB-KW"/>
</dbReference>
<dbReference type="SMART" id="SM00220">
    <property type="entry name" value="S_TKc"/>
    <property type="match status" value="1"/>
</dbReference>
<dbReference type="GO" id="GO:0007166">
    <property type="term" value="P:cell surface receptor signaling pathway"/>
    <property type="evidence" value="ECO:0007669"/>
    <property type="project" value="InterPro"/>
</dbReference>
<accession>A0A5C3NH87</accession>
<keyword evidence="3" id="KW-0732">Signal</keyword>
<dbReference type="InterPro" id="IPR059179">
    <property type="entry name" value="MLKL-like_MCAfunc"/>
</dbReference>
<feature type="chain" id="PRO_5023109821" evidence="3">
    <location>
        <begin position="19"/>
        <end position="508"/>
    </location>
</feature>
<evidence type="ECO:0000256" key="3">
    <source>
        <dbReference type="SAM" id="SignalP"/>
    </source>
</evidence>
<dbReference type="AlphaFoldDB" id="A0A5C3NH87"/>
<sequence length="508" mass="56797">MAALGLAAPVLRAAASAASQVAPFPWLQPLAGALGEIIRLAENVASNKRAARQLGRRCQLFIVALQDSVGVQDSVGAESLPPAVWSAVNEARGVLEQIRDKMRAWSRLGKLQSFCMQGEIVNDIRISNIAIDDCCNKLEIASQIAIHHWQSEFEDNAKQDHTEVMGWLAEINNSQTIMNDRITENTQLLQQLAFFMQSGLSEYQVGDVRHNGLQSNLYDMTRRRGDLLPELELKRGEVRRLGQFPAGGSAAMDIWEGLYLGHEKVALKVVRAVNAGPKSQERFRREIRLWNEVWKKDGGAYILPFYGFCQIDGPFPYMVSPWQNNGVAIDYVRRYSDADHMKLVRGIARGLLVLHTMEPPIVHGDIKGSNVVIDSMGNPLLADFGVSKIVEDITGVPFTQSRGVSESYRWFAPELCMGQGIMSLQADIYAYGMTVLELLTHNQPFAYIKHTTEVVVEVARANRPRRPTEAEVLHRGLDDNLWKVMLACWAHERTDRPSIQTVIERLGA</sequence>
<organism evidence="5 6">
    <name type="scientific">Heliocybe sulcata</name>
    <dbReference type="NCBI Taxonomy" id="5364"/>
    <lineage>
        <taxon>Eukaryota</taxon>
        <taxon>Fungi</taxon>
        <taxon>Dikarya</taxon>
        <taxon>Basidiomycota</taxon>
        <taxon>Agaricomycotina</taxon>
        <taxon>Agaricomycetes</taxon>
        <taxon>Gloeophyllales</taxon>
        <taxon>Gloeophyllaceae</taxon>
        <taxon>Heliocybe</taxon>
    </lineage>
</organism>
<dbReference type="CDD" id="cd21037">
    <property type="entry name" value="MLKL_NTD"/>
    <property type="match status" value="1"/>
</dbReference>
<keyword evidence="1" id="KW-0547">Nucleotide-binding</keyword>
<dbReference type="PANTHER" id="PTHR44329:SF298">
    <property type="entry name" value="MIXED LINEAGE KINASE DOMAIN-LIKE PROTEIN"/>
    <property type="match status" value="1"/>
</dbReference>
<evidence type="ECO:0000313" key="5">
    <source>
        <dbReference type="EMBL" id="TFK55856.1"/>
    </source>
</evidence>
<evidence type="ECO:0000259" key="4">
    <source>
        <dbReference type="PROSITE" id="PS50011"/>
    </source>
</evidence>
<dbReference type="OrthoDB" id="4062651at2759"/>
<dbReference type="Gene3D" id="1.10.510.10">
    <property type="entry name" value="Transferase(Phosphotransferase) domain 1"/>
    <property type="match status" value="1"/>
</dbReference>
<dbReference type="PROSITE" id="PS00108">
    <property type="entry name" value="PROTEIN_KINASE_ST"/>
    <property type="match status" value="1"/>
</dbReference>
<feature type="signal peptide" evidence="3">
    <location>
        <begin position="1"/>
        <end position="18"/>
    </location>
</feature>
<dbReference type="Gene3D" id="1.20.930.20">
    <property type="entry name" value="Adaptor protein Cbl, N-terminal domain"/>
    <property type="match status" value="1"/>
</dbReference>
<evidence type="ECO:0000256" key="1">
    <source>
        <dbReference type="ARBA" id="ARBA00022741"/>
    </source>
</evidence>
<evidence type="ECO:0000256" key="2">
    <source>
        <dbReference type="ARBA" id="ARBA00022840"/>
    </source>
</evidence>
<dbReference type="InterPro" id="IPR036537">
    <property type="entry name" value="Adaptor_Cbl_N_dom_sf"/>
</dbReference>
<dbReference type="InterPro" id="IPR011009">
    <property type="entry name" value="Kinase-like_dom_sf"/>
</dbReference>
<gene>
    <name evidence="5" type="ORF">OE88DRAFT_1621580</name>
</gene>
<proteinExistence type="predicted"/>
<dbReference type="STRING" id="5364.A0A5C3NH87"/>
<dbReference type="EMBL" id="ML213504">
    <property type="protein sequence ID" value="TFK55856.1"/>
    <property type="molecule type" value="Genomic_DNA"/>
</dbReference>
<name>A0A5C3NH87_9AGAM</name>
<dbReference type="InterPro" id="IPR008271">
    <property type="entry name" value="Ser/Thr_kinase_AS"/>
</dbReference>
<keyword evidence="2" id="KW-0067">ATP-binding</keyword>
<dbReference type="Proteomes" id="UP000305948">
    <property type="component" value="Unassembled WGS sequence"/>
</dbReference>
<keyword evidence="6" id="KW-1185">Reference proteome</keyword>
<dbReference type="GO" id="GO:0004674">
    <property type="term" value="F:protein serine/threonine kinase activity"/>
    <property type="evidence" value="ECO:0007669"/>
    <property type="project" value="TreeGrafter"/>
</dbReference>
<dbReference type="Pfam" id="PF07714">
    <property type="entry name" value="PK_Tyr_Ser-Thr"/>
    <property type="match status" value="1"/>
</dbReference>
<dbReference type="PROSITE" id="PS50011">
    <property type="entry name" value="PROTEIN_KINASE_DOM"/>
    <property type="match status" value="1"/>
</dbReference>
<dbReference type="InterPro" id="IPR000719">
    <property type="entry name" value="Prot_kinase_dom"/>
</dbReference>
<dbReference type="PANTHER" id="PTHR44329">
    <property type="entry name" value="SERINE/THREONINE-PROTEIN KINASE TNNI3K-RELATED"/>
    <property type="match status" value="1"/>
</dbReference>
<protein>
    <submittedName>
        <fullName evidence="5">Kinase-like protein</fullName>
    </submittedName>
</protein>
<dbReference type="SUPFAM" id="SSF56112">
    <property type="entry name" value="Protein kinase-like (PK-like)"/>
    <property type="match status" value="1"/>
</dbReference>
<feature type="domain" description="Protein kinase" evidence="4">
    <location>
        <begin position="203"/>
        <end position="508"/>
    </location>
</feature>
<keyword evidence="5" id="KW-0418">Kinase</keyword>
<dbReference type="InterPro" id="IPR001245">
    <property type="entry name" value="Ser-Thr/Tyr_kinase_cat_dom"/>
</dbReference>
<dbReference type="InterPro" id="IPR051681">
    <property type="entry name" value="Ser/Thr_Kinases-Pseudokinases"/>
</dbReference>
<reference evidence="5 6" key="1">
    <citation type="journal article" date="2019" name="Nat. Ecol. Evol.">
        <title>Megaphylogeny resolves global patterns of mushroom evolution.</title>
        <authorList>
            <person name="Varga T."/>
            <person name="Krizsan K."/>
            <person name="Foldi C."/>
            <person name="Dima B."/>
            <person name="Sanchez-Garcia M."/>
            <person name="Sanchez-Ramirez S."/>
            <person name="Szollosi G.J."/>
            <person name="Szarkandi J.G."/>
            <person name="Papp V."/>
            <person name="Albert L."/>
            <person name="Andreopoulos W."/>
            <person name="Angelini C."/>
            <person name="Antonin V."/>
            <person name="Barry K.W."/>
            <person name="Bougher N.L."/>
            <person name="Buchanan P."/>
            <person name="Buyck B."/>
            <person name="Bense V."/>
            <person name="Catcheside P."/>
            <person name="Chovatia M."/>
            <person name="Cooper J."/>
            <person name="Damon W."/>
            <person name="Desjardin D."/>
            <person name="Finy P."/>
            <person name="Geml J."/>
            <person name="Haridas S."/>
            <person name="Hughes K."/>
            <person name="Justo A."/>
            <person name="Karasinski D."/>
            <person name="Kautmanova I."/>
            <person name="Kiss B."/>
            <person name="Kocsube S."/>
            <person name="Kotiranta H."/>
            <person name="LaButti K.M."/>
            <person name="Lechner B.E."/>
            <person name="Liimatainen K."/>
            <person name="Lipzen A."/>
            <person name="Lukacs Z."/>
            <person name="Mihaltcheva S."/>
            <person name="Morgado L.N."/>
            <person name="Niskanen T."/>
            <person name="Noordeloos M.E."/>
            <person name="Ohm R.A."/>
            <person name="Ortiz-Santana B."/>
            <person name="Ovrebo C."/>
            <person name="Racz N."/>
            <person name="Riley R."/>
            <person name="Savchenko A."/>
            <person name="Shiryaev A."/>
            <person name="Soop K."/>
            <person name="Spirin V."/>
            <person name="Szebenyi C."/>
            <person name="Tomsovsky M."/>
            <person name="Tulloss R.E."/>
            <person name="Uehling J."/>
            <person name="Grigoriev I.V."/>
            <person name="Vagvolgyi C."/>
            <person name="Papp T."/>
            <person name="Martin F.M."/>
            <person name="Miettinen O."/>
            <person name="Hibbett D.S."/>
            <person name="Nagy L.G."/>
        </authorList>
    </citation>
    <scope>NUCLEOTIDE SEQUENCE [LARGE SCALE GENOMIC DNA]</scope>
    <source>
        <strain evidence="5 6">OMC1185</strain>
    </source>
</reference>
<evidence type="ECO:0000313" key="6">
    <source>
        <dbReference type="Proteomes" id="UP000305948"/>
    </source>
</evidence>
<keyword evidence="5" id="KW-0808">Transferase</keyword>